<keyword evidence="1" id="KW-1133">Transmembrane helix</keyword>
<keyword evidence="3" id="KW-1185">Reference proteome</keyword>
<dbReference type="EMBL" id="MNAD01001319">
    <property type="protein sequence ID" value="OJT06359.1"/>
    <property type="molecule type" value="Genomic_DNA"/>
</dbReference>
<accession>A0A1M2VFH6</accession>
<evidence type="ECO:0000313" key="2">
    <source>
        <dbReference type="EMBL" id="OJT06359.1"/>
    </source>
</evidence>
<name>A0A1M2VFH6_TRAPU</name>
<keyword evidence="1" id="KW-0472">Membrane</keyword>
<protein>
    <submittedName>
        <fullName evidence="2">Uncharacterized protein</fullName>
    </submittedName>
</protein>
<organism evidence="2 3">
    <name type="scientific">Trametes pubescens</name>
    <name type="common">White-rot fungus</name>
    <dbReference type="NCBI Taxonomy" id="154538"/>
    <lineage>
        <taxon>Eukaryota</taxon>
        <taxon>Fungi</taxon>
        <taxon>Dikarya</taxon>
        <taxon>Basidiomycota</taxon>
        <taxon>Agaricomycotina</taxon>
        <taxon>Agaricomycetes</taxon>
        <taxon>Polyporales</taxon>
        <taxon>Polyporaceae</taxon>
        <taxon>Trametes</taxon>
    </lineage>
</organism>
<dbReference type="OrthoDB" id="10258955at2759"/>
<proteinExistence type="predicted"/>
<dbReference type="Proteomes" id="UP000184267">
    <property type="component" value="Unassembled WGS sequence"/>
</dbReference>
<sequence length="164" mass="17913">MSMAFAPDKELPHLELYAPPSRRRSRSLRHLSALLCLAAVSGVYFYTAFRGLSQERSTETLPLDAQTVLDQCRSLQLKPGPPADFHARTQSDRFQPGTGPVLIRNATIWTGRAGGTQVLEGDVLLDKGLIQSVSDVSPWLLVKYTNITTIEANGYAAASSIRGQ</sequence>
<gene>
    <name evidence="2" type="ORF">TRAPUB_2821</name>
</gene>
<dbReference type="AlphaFoldDB" id="A0A1M2VFH6"/>
<evidence type="ECO:0000256" key="1">
    <source>
        <dbReference type="SAM" id="Phobius"/>
    </source>
</evidence>
<dbReference type="InterPro" id="IPR011059">
    <property type="entry name" value="Metal-dep_hydrolase_composite"/>
</dbReference>
<dbReference type="SUPFAM" id="SSF51338">
    <property type="entry name" value="Composite domain of metallo-dependent hydrolases"/>
    <property type="match status" value="1"/>
</dbReference>
<reference evidence="2 3" key="1">
    <citation type="submission" date="2016-10" db="EMBL/GenBank/DDBJ databases">
        <title>Genome sequence of the basidiomycete white-rot fungus Trametes pubescens.</title>
        <authorList>
            <person name="Makela M.R."/>
            <person name="Granchi Z."/>
            <person name="Peng M."/>
            <person name="De Vries R.P."/>
            <person name="Grigoriev I."/>
            <person name="Riley R."/>
            <person name="Hilden K."/>
        </authorList>
    </citation>
    <scope>NUCLEOTIDE SEQUENCE [LARGE SCALE GENOMIC DNA]</scope>
    <source>
        <strain evidence="2 3">FBCC735</strain>
    </source>
</reference>
<evidence type="ECO:0000313" key="3">
    <source>
        <dbReference type="Proteomes" id="UP000184267"/>
    </source>
</evidence>
<keyword evidence="1" id="KW-0812">Transmembrane</keyword>
<dbReference type="GO" id="GO:0016810">
    <property type="term" value="F:hydrolase activity, acting on carbon-nitrogen (but not peptide) bonds"/>
    <property type="evidence" value="ECO:0007669"/>
    <property type="project" value="InterPro"/>
</dbReference>
<feature type="transmembrane region" description="Helical" evidence="1">
    <location>
        <begin position="31"/>
        <end position="49"/>
    </location>
</feature>
<comment type="caution">
    <text evidence="2">The sequence shown here is derived from an EMBL/GenBank/DDBJ whole genome shotgun (WGS) entry which is preliminary data.</text>
</comment>